<protein>
    <submittedName>
        <fullName evidence="1">Uncharacterized protein</fullName>
    </submittedName>
</protein>
<organism evidence="1 2">
    <name type="scientific">Noviluteimonas caseinilytica</name>
    <dbReference type="NCBI Taxonomy" id="2675101"/>
    <lineage>
        <taxon>Bacteria</taxon>
        <taxon>Pseudomonadati</taxon>
        <taxon>Pseudomonadota</taxon>
        <taxon>Gammaproteobacteria</taxon>
        <taxon>Lysobacterales</taxon>
        <taxon>Lysobacteraceae</taxon>
        <taxon>Noviluteimonas</taxon>
    </lineage>
</organism>
<reference evidence="1 2" key="1">
    <citation type="submission" date="2021-03" db="EMBL/GenBank/DDBJ databases">
        <title>Complete Genome Sequences of Two Lysobacter Strains Isolated from Sea Water (Lysobacter caseinilyticus) and Soil (Lysobacter helvus) in South Korea.</title>
        <authorList>
            <person name="Watanabe Y."/>
            <person name="Arakawa K."/>
        </authorList>
    </citation>
    <scope>NUCLEOTIDE SEQUENCE [LARGE SCALE GENOMIC DNA]</scope>
    <source>
        <strain evidence="1 2">KVB24</strain>
    </source>
</reference>
<evidence type="ECO:0000313" key="1">
    <source>
        <dbReference type="EMBL" id="BCT90995.1"/>
    </source>
</evidence>
<name>A0ABM7Q1A6_9GAMM</name>
<dbReference type="SUPFAM" id="SSF55486">
    <property type="entry name" value="Metalloproteases ('zincins'), catalytic domain"/>
    <property type="match status" value="1"/>
</dbReference>
<dbReference type="Proteomes" id="UP000681317">
    <property type="component" value="Chromosome"/>
</dbReference>
<proteinExistence type="predicted"/>
<dbReference type="EMBL" id="AP024545">
    <property type="protein sequence ID" value="BCT90995.1"/>
    <property type="molecule type" value="Genomic_DNA"/>
</dbReference>
<evidence type="ECO:0000313" key="2">
    <source>
        <dbReference type="Proteomes" id="UP000681317"/>
    </source>
</evidence>
<keyword evidence="2" id="KW-1185">Reference proteome</keyword>
<accession>A0ABM7Q1A6</accession>
<gene>
    <name evidence="1" type="ORF">LYSCAS_00190</name>
</gene>
<sequence length="568" mass="63114">MSMATKKQAPKKDVVHVKFLPKDPLVARRDGLWPLDRAMVYPTAGSGPCGPHAVVVDYNADLDVRFAPARLQRNGSFAGLARLSREKLLADFHFHQVNVWAIVERTLEKIEHIHLLGRAIPWANRDGRLLLLPHAGYSENAFYDRGTGGIHFFYFEGFEGKPVFTCLSHDIITHELGHAVLDGLKPGYNEVSSPETAGFHEYFGDAVAMMASLSTRETAFQVVKDAPEKLDAHNVVSAIASEFGAALRGLPDEDYLRGAWNQRTMESLVGTFEEHDWSEVLTGIYYDLLQYLYRRFYKDNLQRGGETALNKRQGYAMGALMQAATSTAGVMFRAIDYCPPVDLRYADYAEAVLRAQEVAYPVDDLGIRAQLVKLFTARGIPLRKPDEKTRDAIQRALRAESVAETATTPADAYRFLDLHRAVFGIPYEANLAVNAVYRTNKHTPSGYRPPKEHIVEFTWSEDVALEGKRFGALDGTMLPLWCGGTLVFDTNSNFLHRAMVLPTEQRKRELKAYAAYLVEAGELAMAPDINGNGAPSTGHARVRATVANGRVSLCRIAAMRHARGEGEA</sequence>